<accession>A0ABT1DU64</accession>
<proteinExistence type="predicted"/>
<comment type="caution">
    <text evidence="1">The sequence shown here is derived from an EMBL/GenBank/DDBJ whole genome shotgun (WGS) entry which is preliminary data.</text>
</comment>
<gene>
    <name evidence="1" type="ORF">M1L60_23555</name>
</gene>
<dbReference type="Pfam" id="PF13671">
    <property type="entry name" value="AAA_33"/>
    <property type="match status" value="1"/>
</dbReference>
<dbReference type="RefSeq" id="WP_253239648.1">
    <property type="nucleotide sequence ID" value="NZ_JAMYJR010000026.1"/>
</dbReference>
<evidence type="ECO:0000313" key="1">
    <source>
        <dbReference type="EMBL" id="MCO8273576.1"/>
    </source>
</evidence>
<name>A0ABT1DU64_9ACTN</name>
<dbReference type="Proteomes" id="UP001523369">
    <property type="component" value="Unassembled WGS sequence"/>
</dbReference>
<sequence length="192" mass="21077">MVEPTLVVIRGNSGSGKTTTAREVRRRYGRGCALIEQDYVRRVMLREHGGDGMDAVAPAFITTMVREALGHGYHVVLEGILHTGQYGRPLRELIADHSGAVFAYWMEVSFAETVRRHEGRAEPIPVSAEQMRSWYTPMDLLGVPGERVIGEDVSLAAAVEVISGLSDVPPLTPCPVTCVRCDEIRRSTLGEC</sequence>
<organism evidence="1 2">
    <name type="scientific">Paractinoplanes aksuensis</name>
    <dbReference type="NCBI Taxonomy" id="2939490"/>
    <lineage>
        <taxon>Bacteria</taxon>
        <taxon>Bacillati</taxon>
        <taxon>Actinomycetota</taxon>
        <taxon>Actinomycetes</taxon>
        <taxon>Micromonosporales</taxon>
        <taxon>Micromonosporaceae</taxon>
        <taxon>Paractinoplanes</taxon>
    </lineage>
</organism>
<dbReference type="Gene3D" id="3.40.50.300">
    <property type="entry name" value="P-loop containing nucleotide triphosphate hydrolases"/>
    <property type="match status" value="1"/>
</dbReference>
<keyword evidence="2" id="KW-1185">Reference proteome</keyword>
<dbReference type="SUPFAM" id="SSF52540">
    <property type="entry name" value="P-loop containing nucleoside triphosphate hydrolases"/>
    <property type="match status" value="1"/>
</dbReference>
<dbReference type="EMBL" id="JAMYJR010000026">
    <property type="protein sequence ID" value="MCO8273576.1"/>
    <property type="molecule type" value="Genomic_DNA"/>
</dbReference>
<evidence type="ECO:0000313" key="2">
    <source>
        <dbReference type="Proteomes" id="UP001523369"/>
    </source>
</evidence>
<protein>
    <submittedName>
        <fullName evidence="1">AAA family ATPase</fullName>
    </submittedName>
</protein>
<reference evidence="1 2" key="1">
    <citation type="submission" date="2022-06" db="EMBL/GenBank/DDBJ databases">
        <title>New Species of the Genus Actinoplanes, ActinopZanes ferrugineus.</title>
        <authorList>
            <person name="Ding P."/>
        </authorList>
    </citation>
    <scope>NUCLEOTIDE SEQUENCE [LARGE SCALE GENOMIC DNA]</scope>
    <source>
        <strain evidence="1 2">TRM88003</strain>
    </source>
</reference>
<dbReference type="InterPro" id="IPR027417">
    <property type="entry name" value="P-loop_NTPase"/>
</dbReference>